<keyword evidence="6" id="KW-1185">Reference proteome</keyword>
<gene>
    <name evidence="5" type="primary">yegM [C]</name>
    <name evidence="5" type="ordered locus">TVNIR_1200</name>
</gene>
<dbReference type="GO" id="GO:0015562">
    <property type="term" value="F:efflux transmembrane transporter activity"/>
    <property type="evidence" value="ECO:0007669"/>
    <property type="project" value="TreeGrafter"/>
</dbReference>
<organism evidence="5 6">
    <name type="scientific">Thioalkalivibrio nitratireducens (strain DSM 14787 / UNIQEM 213 / ALEN2)</name>
    <dbReference type="NCBI Taxonomy" id="1255043"/>
    <lineage>
        <taxon>Bacteria</taxon>
        <taxon>Pseudomonadati</taxon>
        <taxon>Pseudomonadota</taxon>
        <taxon>Gammaproteobacteria</taxon>
        <taxon>Chromatiales</taxon>
        <taxon>Ectothiorhodospiraceae</taxon>
        <taxon>Thioalkalivibrio</taxon>
    </lineage>
</organism>
<dbReference type="EMBL" id="CP003989">
    <property type="protein sequence ID" value="AGA32875.1"/>
    <property type="molecule type" value="Genomic_DNA"/>
</dbReference>
<dbReference type="SUPFAM" id="SSF111369">
    <property type="entry name" value="HlyD-like secretion proteins"/>
    <property type="match status" value="1"/>
</dbReference>
<dbReference type="FunFam" id="2.40.30.170:FF:000010">
    <property type="entry name" value="Efflux RND transporter periplasmic adaptor subunit"/>
    <property type="match status" value="1"/>
</dbReference>
<dbReference type="AlphaFoldDB" id="L0DV78"/>
<evidence type="ECO:0000313" key="6">
    <source>
        <dbReference type="Proteomes" id="UP000010809"/>
    </source>
</evidence>
<dbReference type="Gene3D" id="2.40.420.20">
    <property type="match status" value="1"/>
</dbReference>
<dbReference type="NCBIfam" id="TIGR01730">
    <property type="entry name" value="RND_mfp"/>
    <property type="match status" value="1"/>
</dbReference>
<evidence type="ECO:0000256" key="3">
    <source>
        <dbReference type="SAM" id="MobiDB-lite"/>
    </source>
</evidence>
<feature type="domain" description="CusB-like beta-barrel" evidence="4">
    <location>
        <begin position="200"/>
        <end position="274"/>
    </location>
</feature>
<proteinExistence type="inferred from homology"/>
<reference evidence="5" key="1">
    <citation type="submission" date="2015-12" db="EMBL/GenBank/DDBJ databases">
        <authorList>
            <person name="Tikhonova T.V."/>
            <person name="Pavlov A.R."/>
            <person name="Beletsky A.V."/>
            <person name="Mardanov A.V."/>
            <person name="Sorokin D.Y."/>
            <person name="Ravin N.V."/>
            <person name="Popov V.O."/>
        </authorList>
    </citation>
    <scope>NUCLEOTIDE SEQUENCE</scope>
    <source>
        <strain evidence="5">DSM 14787</strain>
    </source>
</reference>
<dbReference type="OrthoDB" id="9806939at2"/>
<dbReference type="PATRIC" id="fig|1255043.3.peg.1213"/>
<keyword evidence="2" id="KW-0175">Coiled coil</keyword>
<feature type="coiled-coil region" evidence="2">
    <location>
        <begin position="109"/>
        <end position="148"/>
    </location>
</feature>
<evidence type="ECO:0000256" key="2">
    <source>
        <dbReference type="SAM" id="Coils"/>
    </source>
</evidence>
<comment type="similarity">
    <text evidence="1">Belongs to the membrane fusion protein (MFP) (TC 8.A.1) family.</text>
</comment>
<dbReference type="Gene3D" id="2.40.30.170">
    <property type="match status" value="1"/>
</dbReference>
<dbReference type="Gene3D" id="1.10.287.470">
    <property type="entry name" value="Helix hairpin bin"/>
    <property type="match status" value="1"/>
</dbReference>
<dbReference type="STRING" id="1255043.TVNIR_1200"/>
<dbReference type="eggNOG" id="COG0845">
    <property type="taxonomic scope" value="Bacteria"/>
</dbReference>
<dbReference type="RefSeq" id="WP_015258012.1">
    <property type="nucleotide sequence ID" value="NC_019902.2"/>
</dbReference>
<evidence type="ECO:0000313" key="5">
    <source>
        <dbReference type="EMBL" id="AGA32875.1"/>
    </source>
</evidence>
<dbReference type="InterPro" id="IPR006143">
    <property type="entry name" value="RND_pump_MFP"/>
</dbReference>
<name>L0DV78_THIND</name>
<evidence type="ECO:0000256" key="1">
    <source>
        <dbReference type="ARBA" id="ARBA00009477"/>
    </source>
</evidence>
<dbReference type="Gene3D" id="2.40.50.100">
    <property type="match status" value="1"/>
</dbReference>
<accession>L0DV78</accession>
<dbReference type="PANTHER" id="PTHR30469">
    <property type="entry name" value="MULTIDRUG RESISTANCE PROTEIN MDTA"/>
    <property type="match status" value="1"/>
</dbReference>
<dbReference type="HOGENOM" id="CLU_018816_1_2_6"/>
<dbReference type="PANTHER" id="PTHR30469:SF11">
    <property type="entry name" value="BLL4320 PROTEIN"/>
    <property type="match status" value="1"/>
</dbReference>
<feature type="region of interest" description="Disordered" evidence="3">
    <location>
        <begin position="347"/>
        <end position="370"/>
    </location>
</feature>
<dbReference type="GO" id="GO:1990281">
    <property type="term" value="C:efflux pump complex"/>
    <property type="evidence" value="ECO:0007669"/>
    <property type="project" value="TreeGrafter"/>
</dbReference>
<evidence type="ECO:0000259" key="4">
    <source>
        <dbReference type="Pfam" id="PF25954"/>
    </source>
</evidence>
<protein>
    <submittedName>
        <fullName evidence="5">Co/Zn/Cd efflux system membrane fusion protein</fullName>
    </submittedName>
</protein>
<sequence>MSKRFVLMLIAVTLVFGGIFGFKAFIDNQIDAFFDSMPMPTATITATEAKMARWTPEIRAVGTLEAVQGAMLSTEVGGIVREILLEPGTEVLEGAMLLRLDTETDRAELASLQAAVRLAEQELQRARRLAQERNISEAEVQRRQTEAEQARAAVAAQQARINQKYLRAPFDGVLGIRRVNLGQYVSPGDGIVALESVDPIYVNFMLAEKRLGQVRAGQPIRLQVDAFAETFEGRISAIEPRVRSGSRTFELQALVSNPEGRLRAGQFARVTLASGDAEEVIVLPQTSIRFNPFGNSVFVIYEDDDGLLRARERFVQTGERRGDLIRVTGGLEPGERVASSGLLKLQNETPVEITEQARPTEDAAPAPDNA</sequence>
<dbReference type="InterPro" id="IPR058792">
    <property type="entry name" value="Beta-barrel_RND_2"/>
</dbReference>
<dbReference type="KEGG" id="tni:TVNIR_1200"/>
<dbReference type="Proteomes" id="UP000010809">
    <property type="component" value="Chromosome"/>
</dbReference>
<dbReference type="Pfam" id="PF25954">
    <property type="entry name" value="Beta-barrel_RND_2"/>
    <property type="match status" value="1"/>
</dbReference>